<dbReference type="PRINTS" id="PR00081">
    <property type="entry name" value="GDHRDH"/>
</dbReference>
<dbReference type="InterPro" id="IPR002347">
    <property type="entry name" value="SDR_fam"/>
</dbReference>
<comment type="similarity">
    <text evidence="1">Belongs to the short-chain dehydrogenases/reductases (SDR) family.</text>
</comment>
<dbReference type="OMA" id="PRWGKPE"/>
<dbReference type="Gene3D" id="3.40.50.720">
    <property type="entry name" value="NAD(P)-binding Rossmann-like Domain"/>
    <property type="match status" value="1"/>
</dbReference>
<evidence type="ECO:0000313" key="3">
    <source>
        <dbReference type="Proteomes" id="UP000006461"/>
    </source>
</evidence>
<keyword evidence="3" id="KW-1185">Reference proteome</keyword>
<dbReference type="PANTHER" id="PTHR42760">
    <property type="entry name" value="SHORT-CHAIN DEHYDROGENASES/REDUCTASES FAMILY MEMBER"/>
    <property type="match status" value="1"/>
</dbReference>
<gene>
    <name evidence="2" type="ordered locus">MODMU_2024</name>
</gene>
<dbReference type="HOGENOM" id="CLU_010194_42_1_11"/>
<dbReference type="CDD" id="cd05233">
    <property type="entry name" value="SDR_c"/>
    <property type="match status" value="1"/>
</dbReference>
<dbReference type="NCBIfam" id="NF005395">
    <property type="entry name" value="PRK06940.1"/>
    <property type="match status" value="1"/>
</dbReference>
<protein>
    <submittedName>
        <fullName evidence="2">Short chain dehydrogenase</fullName>
    </submittedName>
</protein>
<dbReference type="Pfam" id="PF00106">
    <property type="entry name" value="adh_short"/>
    <property type="match status" value="1"/>
</dbReference>
<dbReference type="KEGG" id="mmar:MODMU_2024"/>
<dbReference type="Proteomes" id="UP000006461">
    <property type="component" value="Chromosome"/>
</dbReference>
<dbReference type="InterPro" id="IPR036291">
    <property type="entry name" value="NAD(P)-bd_dom_sf"/>
</dbReference>
<name>I4EVP6_MODI5</name>
<evidence type="ECO:0000256" key="1">
    <source>
        <dbReference type="ARBA" id="ARBA00006484"/>
    </source>
</evidence>
<dbReference type="GO" id="GO:0016616">
    <property type="term" value="F:oxidoreductase activity, acting on the CH-OH group of donors, NAD or NADP as acceptor"/>
    <property type="evidence" value="ECO:0007669"/>
    <property type="project" value="TreeGrafter"/>
</dbReference>
<organism evidence="2 3">
    <name type="scientific">Modestobacter italicus (strain DSM 44449 / CECT 9708 / BC 501)</name>
    <dbReference type="NCBI Taxonomy" id="2732864"/>
    <lineage>
        <taxon>Bacteria</taxon>
        <taxon>Bacillati</taxon>
        <taxon>Actinomycetota</taxon>
        <taxon>Actinomycetes</taxon>
        <taxon>Geodermatophilales</taxon>
        <taxon>Geodermatophilaceae</taxon>
        <taxon>Modestobacter</taxon>
    </lineage>
</organism>
<evidence type="ECO:0000313" key="2">
    <source>
        <dbReference type="EMBL" id="CCH87459.1"/>
    </source>
</evidence>
<dbReference type="PATRIC" id="fig|477641.3.peg.1915"/>
<sequence length="281" mass="28255">MSTPSTTAVQVVIGAGSIGQAIARRTGAGKHLLLADFSETNLQDARTALEDAGHTVTTQRVDVSDAASVRALAQAAAGLGDVVQVISTAGVSPVQAPAEAVLAVDLYGTAVVLEEFGKVIAPGGASVHISSMAGHMPAPLDPETAHALAFTPVEELLALPALAPDAVPNSGAAYAIAKQANHLRVQAAAVTWGDRGARVNCLSPGIILTPLARDEMSGPGAEGYREMIEVSAAGRVGTADEVATAAAFLLGPDAGFITGTDLLIDGGVIAALRAGRWQFGA</sequence>
<dbReference type="EMBL" id="FO203431">
    <property type="protein sequence ID" value="CCH87459.1"/>
    <property type="molecule type" value="Genomic_DNA"/>
</dbReference>
<reference evidence="2 3" key="1">
    <citation type="journal article" date="2012" name="J. Bacteriol.">
        <title>Genome Sequence of Radiation-Resistant Modestobacter marinus Strain BC501, a Representative Actinobacterium That Thrives on Calcareous Stone Surfaces.</title>
        <authorList>
            <person name="Normand P."/>
            <person name="Gury J."/>
            <person name="Pujic P."/>
            <person name="Chouaia B."/>
            <person name="Crotti E."/>
            <person name="Brusetti L."/>
            <person name="Daffonchio D."/>
            <person name="Vacherie B."/>
            <person name="Barbe V."/>
            <person name="Medigue C."/>
            <person name="Calteau A."/>
            <person name="Ghodhbane-Gtari F."/>
            <person name="Essoussi I."/>
            <person name="Nouioui I."/>
            <person name="Abbassi-Ghozzi I."/>
            <person name="Gtari M."/>
        </authorList>
    </citation>
    <scope>NUCLEOTIDE SEQUENCE [LARGE SCALE GENOMIC DNA]</scope>
    <source>
        <strain evidence="3">BC 501</strain>
    </source>
</reference>
<dbReference type="OrthoDB" id="9803333at2"/>
<accession>I4EVP6</accession>
<dbReference type="STRING" id="477641.MODMU_2024"/>
<dbReference type="Pfam" id="PF13561">
    <property type="entry name" value="adh_short_C2"/>
    <property type="match status" value="1"/>
</dbReference>
<proteinExistence type="inferred from homology"/>
<dbReference type="eggNOG" id="COG1028">
    <property type="taxonomic scope" value="Bacteria"/>
</dbReference>
<dbReference type="AlphaFoldDB" id="I4EVP6"/>
<dbReference type="SUPFAM" id="SSF51735">
    <property type="entry name" value="NAD(P)-binding Rossmann-fold domains"/>
    <property type="match status" value="1"/>
</dbReference>